<evidence type="ECO:0000256" key="1">
    <source>
        <dbReference type="SAM" id="MobiDB-lite"/>
    </source>
</evidence>
<proteinExistence type="predicted"/>
<feature type="transmembrane region" description="Helical" evidence="2">
    <location>
        <begin position="809"/>
        <end position="832"/>
    </location>
</feature>
<dbReference type="EMBL" id="BAAAZA010000009">
    <property type="protein sequence ID" value="GAA3869947.1"/>
    <property type="molecule type" value="Genomic_DNA"/>
</dbReference>
<feature type="signal peptide" evidence="3">
    <location>
        <begin position="1"/>
        <end position="39"/>
    </location>
</feature>
<organism evidence="4 5">
    <name type="scientific">Streptomyces lannensis</name>
    <dbReference type="NCBI Taxonomy" id="766498"/>
    <lineage>
        <taxon>Bacteria</taxon>
        <taxon>Bacillati</taxon>
        <taxon>Actinomycetota</taxon>
        <taxon>Actinomycetes</taxon>
        <taxon>Kitasatosporales</taxon>
        <taxon>Streptomycetaceae</taxon>
        <taxon>Streptomyces</taxon>
    </lineage>
</organism>
<keyword evidence="2" id="KW-0472">Membrane</keyword>
<evidence type="ECO:0008006" key="6">
    <source>
        <dbReference type="Google" id="ProtNLM"/>
    </source>
</evidence>
<evidence type="ECO:0000256" key="2">
    <source>
        <dbReference type="SAM" id="Phobius"/>
    </source>
</evidence>
<feature type="region of interest" description="Disordered" evidence="1">
    <location>
        <begin position="714"/>
        <end position="794"/>
    </location>
</feature>
<evidence type="ECO:0000313" key="5">
    <source>
        <dbReference type="Proteomes" id="UP001501563"/>
    </source>
</evidence>
<feature type="compositionally biased region" description="Gly residues" evidence="1">
    <location>
        <begin position="733"/>
        <end position="769"/>
    </location>
</feature>
<keyword evidence="5" id="KW-1185">Reference proteome</keyword>
<feature type="region of interest" description="Disordered" evidence="1">
    <location>
        <begin position="129"/>
        <end position="177"/>
    </location>
</feature>
<keyword evidence="3" id="KW-0732">Signal</keyword>
<keyword evidence="2" id="KW-1133">Transmembrane helix</keyword>
<gene>
    <name evidence="4" type="ORF">GCM10022207_38740</name>
</gene>
<feature type="compositionally biased region" description="Low complexity" evidence="1">
    <location>
        <begin position="770"/>
        <end position="793"/>
    </location>
</feature>
<dbReference type="RefSeq" id="WP_345549657.1">
    <property type="nucleotide sequence ID" value="NZ_BAAAZA010000009.1"/>
</dbReference>
<evidence type="ECO:0000256" key="3">
    <source>
        <dbReference type="SAM" id="SignalP"/>
    </source>
</evidence>
<protein>
    <recommendedName>
        <fullName evidence="6">PBP domain-containing protein</fullName>
    </recommendedName>
</protein>
<dbReference type="Proteomes" id="UP001501563">
    <property type="component" value="Unassembled WGS sequence"/>
</dbReference>
<feature type="chain" id="PRO_5045591896" description="PBP domain-containing protein" evidence="3">
    <location>
        <begin position="40"/>
        <end position="840"/>
    </location>
</feature>
<evidence type="ECO:0000313" key="4">
    <source>
        <dbReference type="EMBL" id="GAA3869947.1"/>
    </source>
</evidence>
<dbReference type="Gene3D" id="3.40.190.10">
    <property type="entry name" value="Periplasmic binding protein-like II"/>
    <property type="match status" value="2"/>
</dbReference>
<sequence>MTQALRRPRPRILIAMSCLLAALVVALLPVPPATTPAVAADSGAEDSAVTKSGTKGPYDDFSRLKVTVHQTKNLHSQGVRVSWEGGAPTLPSTAFNVNYLQIMQCWGDDPSGPDREQCAFGAGTTDGAGSGRTVVYGPADSGNPAAVDPAEDPGATFIPFRPANGEPSTTSSVDYTYFGPLDTNEQKAVRTFAGGTGETEFEVQDGIQADHLGCGLNTAPAGRTPVARSCWLVVVPRGDHYANGTKDTNPDSDPLRTSPLSATNWAQRIVFRLDFQLVDSFCPQGQPERAVPGSELADDAVSLWAPKLCTSTGNNFSFVRGPEDSARNEVLSATEDTPAMGVTVDPVAQSGDGPRVVHAPVAVSGLAIGFFVEGAGGELHDMKLTPRLVAKMLTHSYVRDVPWADKCNPPPCSPGEPAPPEHLRGNPLYYTQDPEFLKLNPEFADIGRDEQRRPMSLMVPQGNSDTSRVLWNWLRSDKEAREFLSGTPDPYGMRVNRYFQDVDPVRNTDLNEFSKPDPTTAPGWQVDFKNPLDYTILDLDPYTADLHDGALKTRRGNDGQTPWYQLADGTAPARLVNRAPSPGDRTAIAITDTASAERYGLRVAALRNADGKFVKPSADTLRAGVDDMRPWADDSAVLKPDPGRAKGQAYPLTVVSYAAASVDQAPKDRKAYADFMRYAAGPGQTQGRAAGQLPPGYAPLPEKLRMQADVAADDLEKGGSGSDPSSDGPNAQGSGGAAAGAGVGGTSSGASSGGGAAGGAAAGGSGGGETSAPASEAVAPNGSAPPSSGPQQNIAQARQGITQGEVLGIIRWVLLGVLFVAGAAGLAGPAMLHYAQRRNP</sequence>
<comment type="caution">
    <text evidence="4">The sequence shown here is derived from an EMBL/GenBank/DDBJ whole genome shotgun (WGS) entry which is preliminary data.</text>
</comment>
<name>A0ABP7KBF6_9ACTN</name>
<keyword evidence="2" id="KW-0812">Transmembrane</keyword>
<feature type="region of interest" description="Disordered" evidence="1">
    <location>
        <begin position="35"/>
        <end position="56"/>
    </location>
</feature>
<accession>A0ABP7KBF6</accession>
<dbReference type="SUPFAM" id="SSF53850">
    <property type="entry name" value="Periplasmic binding protein-like II"/>
    <property type="match status" value="1"/>
</dbReference>
<reference evidence="5" key="1">
    <citation type="journal article" date="2019" name="Int. J. Syst. Evol. Microbiol.">
        <title>The Global Catalogue of Microorganisms (GCM) 10K type strain sequencing project: providing services to taxonomists for standard genome sequencing and annotation.</title>
        <authorList>
            <consortium name="The Broad Institute Genomics Platform"/>
            <consortium name="The Broad Institute Genome Sequencing Center for Infectious Disease"/>
            <person name="Wu L."/>
            <person name="Ma J."/>
        </authorList>
    </citation>
    <scope>NUCLEOTIDE SEQUENCE [LARGE SCALE GENOMIC DNA]</scope>
    <source>
        <strain evidence="5">JCM 16578</strain>
    </source>
</reference>